<dbReference type="GO" id="GO:0006465">
    <property type="term" value="P:signal peptide processing"/>
    <property type="evidence" value="ECO:0007669"/>
    <property type="project" value="UniProtKB-UniRule"/>
</dbReference>
<dbReference type="InterPro" id="IPR001733">
    <property type="entry name" value="Peptidase_S26B"/>
</dbReference>
<proteinExistence type="predicted"/>
<keyword evidence="2" id="KW-0472">Membrane</keyword>
<accession>A0A6J4MK91</accession>
<keyword evidence="2" id="KW-0812">Transmembrane</keyword>
<reference evidence="3" key="1">
    <citation type="submission" date="2020-02" db="EMBL/GenBank/DDBJ databases">
        <authorList>
            <person name="Meier V. D."/>
        </authorList>
    </citation>
    <scope>NUCLEOTIDE SEQUENCE</scope>
    <source>
        <strain evidence="3">AVDCRST_MAG47</strain>
    </source>
</reference>
<evidence type="ECO:0000256" key="1">
    <source>
        <dbReference type="NCBIfam" id="TIGR02228"/>
    </source>
</evidence>
<dbReference type="InterPro" id="IPR019533">
    <property type="entry name" value="Peptidase_S26"/>
</dbReference>
<dbReference type="GO" id="GO:0016020">
    <property type="term" value="C:membrane"/>
    <property type="evidence" value="ECO:0007669"/>
    <property type="project" value="UniProtKB-UniRule"/>
</dbReference>
<dbReference type="CDD" id="cd06530">
    <property type="entry name" value="S26_SPase_I"/>
    <property type="match status" value="1"/>
</dbReference>
<name>A0A6J4MK91_9ACTN</name>
<dbReference type="EMBL" id="CADCUK010000019">
    <property type="protein sequence ID" value="CAA9362084.1"/>
    <property type="molecule type" value="Genomic_DNA"/>
</dbReference>
<evidence type="ECO:0000256" key="2">
    <source>
        <dbReference type="SAM" id="Phobius"/>
    </source>
</evidence>
<organism evidence="3">
    <name type="scientific">uncultured Nocardioidaceae bacterium</name>
    <dbReference type="NCBI Taxonomy" id="253824"/>
    <lineage>
        <taxon>Bacteria</taxon>
        <taxon>Bacillati</taxon>
        <taxon>Actinomycetota</taxon>
        <taxon>Actinomycetes</taxon>
        <taxon>Propionibacteriales</taxon>
        <taxon>Nocardioidaceae</taxon>
        <taxon>environmental samples</taxon>
    </lineage>
</organism>
<feature type="transmembrane region" description="Helical" evidence="2">
    <location>
        <begin position="133"/>
        <end position="157"/>
    </location>
</feature>
<evidence type="ECO:0000313" key="3">
    <source>
        <dbReference type="EMBL" id="CAA9362084.1"/>
    </source>
</evidence>
<sequence>MGAVLRRRLHALWSAVLTTGAVLGTVCLLLTLVAPLAGIRPLIFLSGSMSPTIPAGSLALARTVDASTIEVNDIVTVPSNGTYLTHRVVDVTHAPGRATLLLRGDGNKDVDAGLHEVTSAPRTEIWIPHVGSIIAWFSHAPGVYVLAAWVAIVLSLLRRPLRSDSRPRGPSIGRPKLLLVAERALGSTRSALPRLHTTPPLGTFHAVGRP</sequence>
<keyword evidence="2" id="KW-1133">Transmembrane helix</keyword>
<protein>
    <recommendedName>
        <fullName evidence="1">Signal peptidase I</fullName>
        <ecNumber evidence="1">3.4.21.89</ecNumber>
    </recommendedName>
</protein>
<gene>
    <name evidence="3" type="ORF">AVDCRST_MAG47-224</name>
</gene>
<dbReference type="GO" id="GO:0009003">
    <property type="term" value="F:signal peptidase activity"/>
    <property type="evidence" value="ECO:0007669"/>
    <property type="project" value="UniProtKB-EC"/>
</dbReference>
<dbReference type="AlphaFoldDB" id="A0A6J4MK91"/>
<dbReference type="NCBIfam" id="TIGR02228">
    <property type="entry name" value="sigpep_I_arch"/>
    <property type="match status" value="1"/>
</dbReference>
<feature type="transmembrane region" description="Helical" evidence="2">
    <location>
        <begin position="12"/>
        <end position="39"/>
    </location>
</feature>
<dbReference type="EC" id="3.4.21.89" evidence="1"/>
<dbReference type="GO" id="GO:0004252">
    <property type="term" value="F:serine-type endopeptidase activity"/>
    <property type="evidence" value="ECO:0007669"/>
    <property type="project" value="UniProtKB-UniRule"/>
</dbReference>